<organism evidence="2 3">
    <name type="scientific">Sinanodonta woodiana</name>
    <name type="common">Chinese pond mussel</name>
    <name type="synonym">Anodonta woodiana</name>
    <dbReference type="NCBI Taxonomy" id="1069815"/>
    <lineage>
        <taxon>Eukaryota</taxon>
        <taxon>Metazoa</taxon>
        <taxon>Spiralia</taxon>
        <taxon>Lophotrochozoa</taxon>
        <taxon>Mollusca</taxon>
        <taxon>Bivalvia</taxon>
        <taxon>Autobranchia</taxon>
        <taxon>Heteroconchia</taxon>
        <taxon>Palaeoheterodonta</taxon>
        <taxon>Unionida</taxon>
        <taxon>Unionoidea</taxon>
        <taxon>Unionidae</taxon>
        <taxon>Unioninae</taxon>
        <taxon>Sinanodonta</taxon>
    </lineage>
</organism>
<keyword evidence="1" id="KW-0472">Membrane</keyword>
<dbReference type="EMBL" id="JBJQND010000004">
    <property type="protein sequence ID" value="KAL3880820.1"/>
    <property type="molecule type" value="Genomic_DNA"/>
</dbReference>
<dbReference type="AlphaFoldDB" id="A0ABD3X3R9"/>
<name>A0ABD3X3R9_SINWO</name>
<evidence type="ECO:0000313" key="3">
    <source>
        <dbReference type="Proteomes" id="UP001634394"/>
    </source>
</evidence>
<evidence type="ECO:0000313" key="2">
    <source>
        <dbReference type="EMBL" id="KAL3880820.1"/>
    </source>
</evidence>
<reference evidence="2 3" key="1">
    <citation type="submission" date="2024-11" db="EMBL/GenBank/DDBJ databases">
        <title>Chromosome-level genome assembly of the freshwater bivalve Anodonta woodiana.</title>
        <authorList>
            <person name="Chen X."/>
        </authorList>
    </citation>
    <scope>NUCLEOTIDE SEQUENCE [LARGE SCALE GENOMIC DNA]</scope>
    <source>
        <strain evidence="2">MN2024</strain>
        <tissue evidence="2">Gills</tissue>
    </source>
</reference>
<accession>A0ABD3X3R9</accession>
<keyword evidence="1" id="KW-0812">Transmembrane</keyword>
<keyword evidence="3" id="KW-1185">Reference proteome</keyword>
<protein>
    <recommendedName>
        <fullName evidence="4">DUF19 domain-containing protein</fullName>
    </recommendedName>
</protein>
<proteinExistence type="predicted"/>
<sequence length="184" mass="20775">MMKCLIVSRNVECILACFDVSIGTCSGLLLYFTFDIGSYKSAYRTICQNQNATVVAFKNCLQDVETMGTECFVPFRAESYEIVLRSYNQPTEYVITKCRSLQNLSNCLASEPKPGCTEESVTLVKRVLKTFFLPHRCEIDSAATVLWDNGPIQCGCKGIVRTFQQLYEKITVMLMVYFVNCLAL</sequence>
<dbReference type="Proteomes" id="UP001634394">
    <property type="component" value="Unassembled WGS sequence"/>
</dbReference>
<feature type="transmembrane region" description="Helical" evidence="1">
    <location>
        <begin position="12"/>
        <end position="34"/>
    </location>
</feature>
<comment type="caution">
    <text evidence="2">The sequence shown here is derived from an EMBL/GenBank/DDBJ whole genome shotgun (WGS) entry which is preliminary data.</text>
</comment>
<gene>
    <name evidence="2" type="ORF">ACJMK2_033027</name>
</gene>
<evidence type="ECO:0000256" key="1">
    <source>
        <dbReference type="SAM" id="Phobius"/>
    </source>
</evidence>
<evidence type="ECO:0008006" key="4">
    <source>
        <dbReference type="Google" id="ProtNLM"/>
    </source>
</evidence>
<keyword evidence="1" id="KW-1133">Transmembrane helix</keyword>